<protein>
    <submittedName>
        <fullName evidence="1">Uncharacterized protein</fullName>
    </submittedName>
</protein>
<dbReference type="EMBL" id="JABFTP020000144">
    <property type="protein sequence ID" value="KAL3283414.1"/>
    <property type="molecule type" value="Genomic_DNA"/>
</dbReference>
<evidence type="ECO:0000313" key="1">
    <source>
        <dbReference type="EMBL" id="KAL3283414.1"/>
    </source>
</evidence>
<dbReference type="Proteomes" id="UP001516400">
    <property type="component" value="Unassembled WGS sequence"/>
</dbReference>
<keyword evidence="2" id="KW-1185">Reference proteome</keyword>
<sequence>MIFGRSEPSVTKFNFSLKADDIVADIKNISHNVEQRSQLYSCLDSKPQQEQKFDKIEEFLKESTILEETSEELSSLVDDIKNLEKNVTSQVDKLSDKCTVFC</sequence>
<evidence type="ECO:0000313" key="2">
    <source>
        <dbReference type="Proteomes" id="UP001516400"/>
    </source>
</evidence>
<reference evidence="1 2" key="1">
    <citation type="journal article" date="2021" name="BMC Biol.">
        <title>Horizontally acquired antibacterial genes associated with adaptive radiation of ladybird beetles.</title>
        <authorList>
            <person name="Li H.S."/>
            <person name="Tang X.F."/>
            <person name="Huang Y.H."/>
            <person name="Xu Z.Y."/>
            <person name="Chen M.L."/>
            <person name="Du X.Y."/>
            <person name="Qiu B.Y."/>
            <person name="Chen P.T."/>
            <person name="Zhang W."/>
            <person name="Slipinski A."/>
            <person name="Escalona H.E."/>
            <person name="Waterhouse R.M."/>
            <person name="Zwick A."/>
            <person name="Pang H."/>
        </authorList>
    </citation>
    <scope>NUCLEOTIDE SEQUENCE [LARGE SCALE GENOMIC DNA]</scope>
    <source>
        <strain evidence="1">SYSU2018</strain>
    </source>
</reference>
<comment type="caution">
    <text evidence="1">The sequence shown here is derived from an EMBL/GenBank/DDBJ whole genome shotgun (WGS) entry which is preliminary data.</text>
</comment>
<dbReference type="AlphaFoldDB" id="A0ABD2NXG6"/>
<proteinExistence type="predicted"/>
<name>A0ABD2NXG6_9CUCU</name>
<organism evidence="1 2">
    <name type="scientific">Cryptolaemus montrouzieri</name>
    <dbReference type="NCBI Taxonomy" id="559131"/>
    <lineage>
        <taxon>Eukaryota</taxon>
        <taxon>Metazoa</taxon>
        <taxon>Ecdysozoa</taxon>
        <taxon>Arthropoda</taxon>
        <taxon>Hexapoda</taxon>
        <taxon>Insecta</taxon>
        <taxon>Pterygota</taxon>
        <taxon>Neoptera</taxon>
        <taxon>Endopterygota</taxon>
        <taxon>Coleoptera</taxon>
        <taxon>Polyphaga</taxon>
        <taxon>Cucujiformia</taxon>
        <taxon>Coccinelloidea</taxon>
        <taxon>Coccinellidae</taxon>
        <taxon>Scymninae</taxon>
        <taxon>Scymnini</taxon>
        <taxon>Cryptolaemus</taxon>
    </lineage>
</organism>
<accession>A0ABD2NXG6</accession>
<gene>
    <name evidence="1" type="ORF">HHI36_006559</name>
</gene>